<gene>
    <name evidence="1" type="ORF">J2W48_002157</name>
</gene>
<dbReference type="Proteomes" id="UP001269081">
    <property type="component" value="Unassembled WGS sequence"/>
</dbReference>
<sequence length="54" mass="5770">MRVNSDGVFLGMKSVIPSMLKAGQGFIVNISIADLSAMSSYSSHPDVVKLTEHC</sequence>
<name>A0ABU1Y7J8_9FLAO</name>
<dbReference type="Gene3D" id="3.40.50.720">
    <property type="entry name" value="NAD(P)-binding Rossmann-like Domain"/>
    <property type="match status" value="1"/>
</dbReference>
<protein>
    <submittedName>
        <fullName evidence="1">NADP-dependent 3-hydroxy acid dehydrogenase YdfG</fullName>
    </submittedName>
</protein>
<keyword evidence="2" id="KW-1185">Reference proteome</keyword>
<dbReference type="EMBL" id="JAVDWQ010000006">
    <property type="protein sequence ID" value="MDR7210217.1"/>
    <property type="molecule type" value="Genomic_DNA"/>
</dbReference>
<dbReference type="InterPro" id="IPR036291">
    <property type="entry name" value="NAD(P)-bd_dom_sf"/>
</dbReference>
<accession>A0ABU1Y7J8</accession>
<comment type="caution">
    <text evidence="1">The sequence shown here is derived from an EMBL/GenBank/DDBJ whole genome shotgun (WGS) entry which is preliminary data.</text>
</comment>
<evidence type="ECO:0000313" key="1">
    <source>
        <dbReference type="EMBL" id="MDR7210217.1"/>
    </source>
</evidence>
<dbReference type="SUPFAM" id="SSF51735">
    <property type="entry name" value="NAD(P)-binding Rossmann-fold domains"/>
    <property type="match status" value="1"/>
</dbReference>
<reference evidence="1 2" key="1">
    <citation type="submission" date="2023-07" db="EMBL/GenBank/DDBJ databases">
        <title>Sorghum-associated microbial communities from plants grown in Nebraska, USA.</title>
        <authorList>
            <person name="Schachtman D."/>
        </authorList>
    </citation>
    <scope>NUCLEOTIDE SEQUENCE [LARGE SCALE GENOMIC DNA]</scope>
    <source>
        <strain evidence="1 2">4129</strain>
    </source>
</reference>
<organism evidence="1 2">
    <name type="scientific">Flavobacterium piscis</name>
    <dbReference type="NCBI Taxonomy" id="1114874"/>
    <lineage>
        <taxon>Bacteria</taxon>
        <taxon>Pseudomonadati</taxon>
        <taxon>Bacteroidota</taxon>
        <taxon>Flavobacteriia</taxon>
        <taxon>Flavobacteriales</taxon>
        <taxon>Flavobacteriaceae</taxon>
        <taxon>Flavobacterium</taxon>
    </lineage>
</organism>
<proteinExistence type="predicted"/>
<evidence type="ECO:0000313" key="2">
    <source>
        <dbReference type="Proteomes" id="UP001269081"/>
    </source>
</evidence>